<dbReference type="Pfam" id="PF10652">
    <property type="entry name" value="DUF2480"/>
    <property type="match status" value="1"/>
</dbReference>
<keyword evidence="2" id="KW-1185">Reference proteome</keyword>
<sequence length="168" mass="19075">MENVIINKVAESALTSIDLEEYYPKGETAVFDLKDHLFMGLILKEKDFRAALQTYDWEQFRDKNVAITCSADAIIPMWAYMLVASNLQPVAKEVVYGEEKDILKTLLLRNLATIKGEEYTDKRVVVKGCGDVAIPEAAYVEITNKLRPYVKSIMYGEPCSTVPIFKRK</sequence>
<protein>
    <recommendedName>
        <fullName evidence="3">DUF2480 domain-containing protein</fullName>
    </recommendedName>
</protein>
<dbReference type="Proteomes" id="UP000321513">
    <property type="component" value="Unassembled WGS sequence"/>
</dbReference>
<name>A0A512BC72_9BACT</name>
<dbReference type="AlphaFoldDB" id="A0A512BC72"/>
<gene>
    <name evidence="1" type="ORF">SAE01_20650</name>
</gene>
<evidence type="ECO:0008006" key="3">
    <source>
        <dbReference type="Google" id="ProtNLM"/>
    </source>
</evidence>
<reference evidence="1 2" key="1">
    <citation type="submission" date="2019-07" db="EMBL/GenBank/DDBJ databases">
        <title>Whole genome shotgun sequence of Segetibacter aerophilus NBRC 106135.</title>
        <authorList>
            <person name="Hosoyama A."/>
            <person name="Uohara A."/>
            <person name="Ohji S."/>
            <person name="Ichikawa N."/>
        </authorList>
    </citation>
    <scope>NUCLEOTIDE SEQUENCE [LARGE SCALE GENOMIC DNA]</scope>
    <source>
        <strain evidence="1 2">NBRC 106135</strain>
    </source>
</reference>
<dbReference type="EMBL" id="BJYT01000007">
    <property type="protein sequence ID" value="GEO09569.1"/>
    <property type="molecule type" value="Genomic_DNA"/>
</dbReference>
<dbReference type="InterPro" id="IPR018914">
    <property type="entry name" value="DUF2480"/>
</dbReference>
<organism evidence="1 2">
    <name type="scientific">Segetibacter aerophilus</name>
    <dbReference type="NCBI Taxonomy" id="670293"/>
    <lineage>
        <taxon>Bacteria</taxon>
        <taxon>Pseudomonadati</taxon>
        <taxon>Bacteroidota</taxon>
        <taxon>Chitinophagia</taxon>
        <taxon>Chitinophagales</taxon>
        <taxon>Chitinophagaceae</taxon>
        <taxon>Segetibacter</taxon>
    </lineage>
</organism>
<comment type="caution">
    <text evidence="1">The sequence shown here is derived from an EMBL/GenBank/DDBJ whole genome shotgun (WGS) entry which is preliminary data.</text>
</comment>
<dbReference type="RefSeq" id="WP_147203695.1">
    <property type="nucleotide sequence ID" value="NZ_BJYT01000007.1"/>
</dbReference>
<evidence type="ECO:0000313" key="1">
    <source>
        <dbReference type="EMBL" id="GEO09569.1"/>
    </source>
</evidence>
<accession>A0A512BC72</accession>
<proteinExistence type="predicted"/>
<evidence type="ECO:0000313" key="2">
    <source>
        <dbReference type="Proteomes" id="UP000321513"/>
    </source>
</evidence>
<dbReference type="OrthoDB" id="9803040at2"/>